<dbReference type="EMBL" id="LBNQ01000009">
    <property type="protein sequence ID" value="KKW69148.1"/>
    <property type="molecule type" value="Genomic_DNA"/>
</dbReference>
<evidence type="ECO:0000313" key="2">
    <source>
        <dbReference type="Proteomes" id="UP000050580"/>
    </source>
</evidence>
<dbReference type="RefSeq" id="WP_046740582.1">
    <property type="nucleotide sequence ID" value="NZ_LBNQ01000009.1"/>
</dbReference>
<keyword evidence="2" id="KW-1185">Reference proteome</keyword>
<protein>
    <recommendedName>
        <fullName evidence="3">Roadblock/LAMTOR2 domain-containing protein</fullName>
    </recommendedName>
</protein>
<dbReference type="AlphaFoldDB" id="A0A0U1Q302"/>
<evidence type="ECO:0000313" key="1">
    <source>
        <dbReference type="EMBL" id="KKW69148.1"/>
    </source>
</evidence>
<reference evidence="1 2" key="1">
    <citation type="submission" date="2015-05" db="EMBL/GenBank/DDBJ databases">
        <title>Draft genome sequence of Lampropedia sp. CT6, isolated from the microbial mat of a hot water spring, located at Manikaran, India.</title>
        <authorList>
            <person name="Tripathi C."/>
            <person name="Rani P."/>
            <person name="Mahato N.K."/>
            <person name="Lal R."/>
        </authorList>
    </citation>
    <scope>NUCLEOTIDE SEQUENCE [LARGE SCALE GENOMIC DNA]</scope>
    <source>
        <strain evidence="1 2">CT6</strain>
    </source>
</reference>
<organism evidence="1 2">
    <name type="scientific">Lampropedia cohaerens</name>
    <dbReference type="NCBI Taxonomy" id="1610491"/>
    <lineage>
        <taxon>Bacteria</taxon>
        <taxon>Pseudomonadati</taxon>
        <taxon>Pseudomonadota</taxon>
        <taxon>Betaproteobacteria</taxon>
        <taxon>Burkholderiales</taxon>
        <taxon>Comamonadaceae</taxon>
        <taxon>Lampropedia</taxon>
    </lineage>
</organism>
<dbReference type="Proteomes" id="UP000050580">
    <property type="component" value="Unassembled WGS sequence"/>
</dbReference>
<comment type="caution">
    <text evidence="1">The sequence shown here is derived from an EMBL/GenBank/DDBJ whole genome shotgun (WGS) entry which is preliminary data.</text>
</comment>
<gene>
    <name evidence="1" type="ORF">AAV94_01825</name>
</gene>
<proteinExistence type="predicted"/>
<accession>A0A0U1Q302</accession>
<evidence type="ECO:0008006" key="3">
    <source>
        <dbReference type="Google" id="ProtNLM"/>
    </source>
</evidence>
<name>A0A0U1Q302_9BURK</name>
<dbReference type="OrthoDB" id="8909501at2"/>
<dbReference type="STRING" id="1610491.AAV94_01825"/>
<sequence length="134" mass="14542">MHSSTDSNQQWKARFGAMQAAIDELPGQFPAVQGCALVEVASGMVVHSVGSLLKGSALAEAASDYWRHYQRHSSFFEALGPLRYCVLMHAQQRITILPCSEAMVLVLVTRDGVAIDWASALQRAGEIGALLRTL</sequence>